<dbReference type="RefSeq" id="WP_119987865.1">
    <property type="nucleotide sequence ID" value="NZ_CP032489.1"/>
</dbReference>
<dbReference type="KEGG" id="ark:D6B99_10295"/>
<name>A0A386HQU1_9BACT</name>
<evidence type="ECO:0000313" key="2">
    <source>
        <dbReference type="Proteomes" id="UP000266118"/>
    </source>
</evidence>
<dbReference type="InterPro" id="IPR025591">
    <property type="entry name" value="RloB"/>
</dbReference>
<dbReference type="Pfam" id="PF13707">
    <property type="entry name" value="RloB"/>
    <property type="match status" value="1"/>
</dbReference>
<gene>
    <name evidence="1" type="ORF">D6B99_10295</name>
</gene>
<dbReference type="OrthoDB" id="9796523at2"/>
<protein>
    <submittedName>
        <fullName evidence="1">RloB domain-containing protein</fullName>
    </submittedName>
</protein>
<organism evidence="1 2">
    <name type="scientific">Arachidicoccus soli</name>
    <dbReference type="NCBI Taxonomy" id="2341117"/>
    <lineage>
        <taxon>Bacteria</taxon>
        <taxon>Pseudomonadati</taxon>
        <taxon>Bacteroidota</taxon>
        <taxon>Chitinophagia</taxon>
        <taxon>Chitinophagales</taxon>
        <taxon>Chitinophagaceae</taxon>
        <taxon>Arachidicoccus</taxon>
    </lineage>
</organism>
<evidence type="ECO:0000313" key="1">
    <source>
        <dbReference type="EMBL" id="AYD47946.1"/>
    </source>
</evidence>
<sequence>MRQYRQLKNIQQPERILVLCEGESEIIYLNGYKSEDTNRRRLSRLEIEIYQLTNYSPLGLVSEAKKKIKEAKKDKMPYKSVWVVFDKDAQMNIPQAIQEAQTYSPSIEVAF</sequence>
<dbReference type="AlphaFoldDB" id="A0A386HQU1"/>
<accession>A0A386HQU1</accession>
<keyword evidence="2" id="KW-1185">Reference proteome</keyword>
<reference evidence="1 2" key="1">
    <citation type="submission" date="2018-09" db="EMBL/GenBank/DDBJ databases">
        <title>Arachidicoccus sp. nov., a bacterium isolated from soil.</title>
        <authorList>
            <person name="Weon H.-Y."/>
            <person name="Kwon S.-W."/>
            <person name="Lee S.A."/>
        </authorList>
    </citation>
    <scope>NUCLEOTIDE SEQUENCE [LARGE SCALE GENOMIC DNA]</scope>
    <source>
        <strain evidence="1 2">KIS59-12</strain>
    </source>
</reference>
<dbReference type="EMBL" id="CP032489">
    <property type="protein sequence ID" value="AYD47946.1"/>
    <property type="molecule type" value="Genomic_DNA"/>
</dbReference>
<dbReference type="Proteomes" id="UP000266118">
    <property type="component" value="Chromosome"/>
</dbReference>
<proteinExistence type="predicted"/>